<evidence type="ECO:0000313" key="2">
    <source>
        <dbReference type="EMBL" id="KAK5988055.1"/>
    </source>
</evidence>
<name>A0ABR0S8F8_9HYPO</name>
<dbReference type="EMBL" id="JAVFKD010000016">
    <property type="protein sequence ID" value="KAK5988055.1"/>
    <property type="molecule type" value="Genomic_DNA"/>
</dbReference>
<reference evidence="2 3" key="1">
    <citation type="submission" date="2024-01" db="EMBL/GenBank/DDBJ databases">
        <title>Complete genome of Cladobotryum mycophilum ATHUM6906.</title>
        <authorList>
            <person name="Christinaki A.C."/>
            <person name="Myridakis A.I."/>
            <person name="Kouvelis V.N."/>
        </authorList>
    </citation>
    <scope>NUCLEOTIDE SEQUENCE [LARGE SCALE GENOMIC DNA]</scope>
    <source>
        <strain evidence="2 3">ATHUM6906</strain>
    </source>
</reference>
<dbReference type="Proteomes" id="UP001338125">
    <property type="component" value="Unassembled WGS sequence"/>
</dbReference>
<gene>
    <name evidence="2" type="ORF">PT974_12191</name>
</gene>
<feature type="coiled-coil region" evidence="1">
    <location>
        <begin position="35"/>
        <end position="76"/>
    </location>
</feature>
<protein>
    <submittedName>
        <fullName evidence="2">Uncharacterized protein</fullName>
    </submittedName>
</protein>
<accession>A0ABR0S8F8</accession>
<proteinExistence type="predicted"/>
<keyword evidence="3" id="KW-1185">Reference proteome</keyword>
<keyword evidence="1" id="KW-0175">Coiled coil</keyword>
<organism evidence="2 3">
    <name type="scientific">Cladobotryum mycophilum</name>
    <dbReference type="NCBI Taxonomy" id="491253"/>
    <lineage>
        <taxon>Eukaryota</taxon>
        <taxon>Fungi</taxon>
        <taxon>Dikarya</taxon>
        <taxon>Ascomycota</taxon>
        <taxon>Pezizomycotina</taxon>
        <taxon>Sordariomycetes</taxon>
        <taxon>Hypocreomycetidae</taxon>
        <taxon>Hypocreales</taxon>
        <taxon>Hypocreaceae</taxon>
        <taxon>Cladobotryum</taxon>
    </lineage>
</organism>
<sequence>MATIPILPPSPHLIQICAAVINQYSMASHQLRECLQKQSQDMDRQRLEIQGFQRTLSELQNENQQLRDAIFEQDRMASETAATARMQHQIVITQRNLIASLEHDLAQARPGNTEQISTGPTPCYSQTAMGQYANSALSATSQQSEGAYAAAHEAWQGKDGIVDNCD</sequence>
<comment type="caution">
    <text evidence="2">The sequence shown here is derived from an EMBL/GenBank/DDBJ whole genome shotgun (WGS) entry which is preliminary data.</text>
</comment>
<evidence type="ECO:0000256" key="1">
    <source>
        <dbReference type="SAM" id="Coils"/>
    </source>
</evidence>
<evidence type="ECO:0000313" key="3">
    <source>
        <dbReference type="Proteomes" id="UP001338125"/>
    </source>
</evidence>